<feature type="chain" id="PRO_5016078118" evidence="1">
    <location>
        <begin position="25"/>
        <end position="317"/>
    </location>
</feature>
<evidence type="ECO:0000313" key="2">
    <source>
        <dbReference type="EMBL" id="PZW41646.1"/>
    </source>
</evidence>
<dbReference type="Pfam" id="PF19841">
    <property type="entry name" value="GldN"/>
    <property type="match status" value="1"/>
</dbReference>
<keyword evidence="3" id="KW-1185">Reference proteome</keyword>
<keyword evidence="1" id="KW-0732">Signal</keyword>
<name>A0A2W7I494_9FLAO</name>
<dbReference type="InterPro" id="IPR019847">
    <property type="entry name" value="Gliding_motility_assoc_GldN"/>
</dbReference>
<dbReference type="AlphaFoldDB" id="A0A2W7I494"/>
<dbReference type="RefSeq" id="WP_111540651.1">
    <property type="nucleotide sequence ID" value="NZ_QKYV01000003.1"/>
</dbReference>
<accession>A0A2W7I494</accession>
<gene>
    <name evidence="2" type="ORF">LX95_01328</name>
</gene>
<dbReference type="EMBL" id="QKYV01000003">
    <property type="protein sequence ID" value="PZW41646.1"/>
    <property type="molecule type" value="Genomic_DNA"/>
</dbReference>
<dbReference type="NCBIfam" id="TIGR03523">
    <property type="entry name" value="GldN"/>
    <property type="match status" value="1"/>
</dbReference>
<evidence type="ECO:0000256" key="1">
    <source>
        <dbReference type="SAM" id="SignalP"/>
    </source>
</evidence>
<reference evidence="2 3" key="1">
    <citation type="submission" date="2018-06" db="EMBL/GenBank/DDBJ databases">
        <title>Genomic Encyclopedia of Archaeal and Bacterial Type Strains, Phase II (KMG-II): from individual species to whole genera.</title>
        <authorList>
            <person name="Goeker M."/>
        </authorList>
    </citation>
    <scope>NUCLEOTIDE SEQUENCE [LARGE SCALE GENOMIC DNA]</scope>
    <source>
        <strain evidence="2 3">DSM 15361</strain>
    </source>
</reference>
<protein>
    <submittedName>
        <fullName evidence="2">Gliding motility associated protein GldN</fullName>
    </submittedName>
</protein>
<dbReference type="Proteomes" id="UP000249542">
    <property type="component" value="Unassembled WGS sequence"/>
</dbReference>
<feature type="signal peptide" evidence="1">
    <location>
        <begin position="1"/>
        <end position="24"/>
    </location>
</feature>
<comment type="caution">
    <text evidence="2">The sequence shown here is derived from an EMBL/GenBank/DDBJ whole genome shotgun (WGS) entry which is preliminary data.</text>
</comment>
<proteinExistence type="predicted"/>
<evidence type="ECO:0000313" key="3">
    <source>
        <dbReference type="Proteomes" id="UP000249542"/>
    </source>
</evidence>
<organism evidence="2 3">
    <name type="scientific">Mesonia algae</name>
    <dbReference type="NCBI Taxonomy" id="213248"/>
    <lineage>
        <taxon>Bacteria</taxon>
        <taxon>Pseudomonadati</taxon>
        <taxon>Bacteroidota</taxon>
        <taxon>Flavobacteriia</taxon>
        <taxon>Flavobacteriales</taxon>
        <taxon>Flavobacteriaceae</taxon>
        <taxon>Mesonia</taxon>
    </lineage>
</organism>
<sequence length="317" mass="37093">MKNRKIYSLVVFFSLCFVGVGVNAQSNLLNAKTVDSIGVKTKAQIKSDNDEPLEYGYIDDRDILWSKTTWEYIDLNQRINFPLLFPLRETPTRRPLFNVIKDAIEKDSVNIYRDSYFMNKLTTVEIQDNFKMKRITDIGQQRINEGVHEDSLQLGMGEIVESELKPEDVKGYRIKGYWYFDKRQGELRYRLIGIAPMALSASLKAELQVASLSGTQMTDEQRQALSEPVELFWVFYPELRPALHKAKVFNAKNTSQPITFDHLLNSRRFDAMIYKEDNVYGDREIDQYMVENSLMQLLESNRIKDVIRNFESDMWNY</sequence>